<name>A0A2G9SG82_AQUCT</name>
<proteinExistence type="predicted"/>
<dbReference type="OrthoDB" id="6359008at2759"/>
<feature type="non-terminal residue" evidence="5">
    <location>
        <position position="1"/>
    </location>
</feature>
<dbReference type="FunFam" id="2.60.40.1940:FF:000001">
    <property type="entry name" value="Complement component C3"/>
    <property type="match status" value="1"/>
</dbReference>
<organism evidence="5 6">
    <name type="scientific">Aquarana catesbeiana</name>
    <name type="common">American bullfrog</name>
    <name type="synonym">Rana catesbeiana</name>
    <dbReference type="NCBI Taxonomy" id="8400"/>
    <lineage>
        <taxon>Eukaryota</taxon>
        <taxon>Metazoa</taxon>
        <taxon>Chordata</taxon>
        <taxon>Craniata</taxon>
        <taxon>Vertebrata</taxon>
        <taxon>Euteleostomi</taxon>
        <taxon>Amphibia</taxon>
        <taxon>Batrachia</taxon>
        <taxon>Anura</taxon>
        <taxon>Neobatrachia</taxon>
        <taxon>Ranoidea</taxon>
        <taxon>Ranidae</taxon>
        <taxon>Aquarana</taxon>
    </lineage>
</organism>
<dbReference type="CDD" id="cd00017">
    <property type="entry name" value="ANATO"/>
    <property type="match status" value="1"/>
</dbReference>
<dbReference type="Gene3D" id="2.60.40.1930">
    <property type="match status" value="1"/>
</dbReference>
<dbReference type="GO" id="GO:0004866">
    <property type="term" value="F:endopeptidase inhibitor activity"/>
    <property type="evidence" value="ECO:0007669"/>
    <property type="project" value="InterPro"/>
</dbReference>
<evidence type="ECO:0000313" key="5">
    <source>
        <dbReference type="EMBL" id="PIO39199.1"/>
    </source>
</evidence>
<keyword evidence="6" id="KW-1185">Reference proteome</keyword>
<dbReference type="GO" id="GO:0006954">
    <property type="term" value="P:inflammatory response"/>
    <property type="evidence" value="ECO:0007669"/>
    <property type="project" value="InterPro"/>
</dbReference>
<dbReference type="Gene3D" id="1.50.10.20">
    <property type="match status" value="1"/>
</dbReference>
<protein>
    <recommendedName>
        <fullName evidence="4">Anaphylatoxin-like domain-containing protein</fullName>
    </recommendedName>
</protein>
<dbReference type="PRINTS" id="PR00004">
    <property type="entry name" value="ANAPHYLATOXN"/>
</dbReference>
<dbReference type="Gene3D" id="6.20.50.160">
    <property type="match status" value="1"/>
</dbReference>
<dbReference type="FunFam" id="2.60.40.10:FF:000155">
    <property type="entry name" value="complement C3 isoform X1"/>
    <property type="match status" value="1"/>
</dbReference>
<dbReference type="Proteomes" id="UP000228934">
    <property type="component" value="Unassembled WGS sequence"/>
</dbReference>
<dbReference type="PANTHER" id="PTHR11412:SF190">
    <property type="entry name" value="A.SUPERBUS VENOM FACTOR 1"/>
    <property type="match status" value="1"/>
</dbReference>
<reference evidence="6" key="1">
    <citation type="journal article" date="2017" name="Nat. Commun.">
        <title>The North American bullfrog draft genome provides insight into hormonal regulation of long noncoding RNA.</title>
        <authorList>
            <person name="Hammond S.A."/>
            <person name="Warren R.L."/>
            <person name="Vandervalk B.P."/>
            <person name="Kucuk E."/>
            <person name="Khan H."/>
            <person name="Gibb E.A."/>
            <person name="Pandoh P."/>
            <person name="Kirk H."/>
            <person name="Zhao Y."/>
            <person name="Jones M."/>
            <person name="Mungall A.J."/>
            <person name="Coope R."/>
            <person name="Pleasance S."/>
            <person name="Moore R.A."/>
            <person name="Holt R.A."/>
            <person name="Round J.M."/>
            <person name="Ohora S."/>
            <person name="Walle B.V."/>
            <person name="Veldhoen N."/>
            <person name="Helbing C.C."/>
            <person name="Birol I."/>
        </authorList>
    </citation>
    <scope>NUCLEOTIDE SEQUENCE [LARGE SCALE GENOMIC DNA]</scope>
</reference>
<dbReference type="SMART" id="SM01359">
    <property type="entry name" value="A2M_N_2"/>
    <property type="match status" value="1"/>
</dbReference>
<dbReference type="Gene3D" id="1.20.91.20">
    <property type="entry name" value="Anaphylotoxins (complement system)"/>
    <property type="match status" value="1"/>
</dbReference>
<dbReference type="GO" id="GO:0005615">
    <property type="term" value="C:extracellular space"/>
    <property type="evidence" value="ECO:0007669"/>
    <property type="project" value="InterPro"/>
</dbReference>
<dbReference type="InterPro" id="IPR001840">
    <property type="entry name" value="Anaphylatoxn_comp_syst_dom"/>
</dbReference>
<evidence type="ECO:0000256" key="3">
    <source>
        <dbReference type="ARBA" id="ARBA00023157"/>
    </source>
</evidence>
<feature type="domain" description="Anaphylatoxin-like" evidence="4">
    <location>
        <begin position="440"/>
        <end position="475"/>
    </location>
</feature>
<dbReference type="SMART" id="SM00104">
    <property type="entry name" value="ANATO"/>
    <property type="match status" value="1"/>
</dbReference>
<dbReference type="InterPro" id="IPR018081">
    <property type="entry name" value="Anaphylatoxin_comp_syst"/>
</dbReference>
<dbReference type="InterPro" id="IPR011626">
    <property type="entry name" value="Alpha-macroglobulin_TED"/>
</dbReference>
<dbReference type="SUPFAM" id="SSF48239">
    <property type="entry name" value="Terpenoid cyclases/Protein prenyltransferases"/>
    <property type="match status" value="1"/>
</dbReference>
<dbReference type="Pfam" id="PF07678">
    <property type="entry name" value="TED_complement"/>
    <property type="match status" value="1"/>
</dbReference>
<dbReference type="PANTHER" id="PTHR11412">
    <property type="entry name" value="MACROGLOBULIN / COMPLEMENT"/>
    <property type="match status" value="1"/>
</dbReference>
<evidence type="ECO:0000256" key="2">
    <source>
        <dbReference type="ARBA" id="ARBA00022525"/>
    </source>
</evidence>
<dbReference type="InterPro" id="IPR008930">
    <property type="entry name" value="Terpenoid_cyclase/PrenylTrfase"/>
</dbReference>
<dbReference type="AlphaFoldDB" id="A0A2G9SG82"/>
<feature type="non-terminal residue" evidence="5">
    <location>
        <position position="1041"/>
    </location>
</feature>
<evidence type="ECO:0000259" key="4">
    <source>
        <dbReference type="PROSITE" id="PS01178"/>
    </source>
</evidence>
<dbReference type="InterPro" id="IPR001599">
    <property type="entry name" value="Macroglobln_a2"/>
</dbReference>
<dbReference type="EMBL" id="KV924403">
    <property type="protein sequence ID" value="PIO39199.1"/>
    <property type="molecule type" value="Genomic_DNA"/>
</dbReference>
<dbReference type="InterPro" id="IPR050473">
    <property type="entry name" value="A2M/Complement_sys"/>
</dbReference>
<dbReference type="PROSITE" id="PS01178">
    <property type="entry name" value="ANAPHYLATOXIN_2"/>
    <property type="match status" value="1"/>
</dbReference>
<dbReference type="Pfam" id="PF17791">
    <property type="entry name" value="MG3"/>
    <property type="match status" value="1"/>
</dbReference>
<dbReference type="GO" id="GO:0006956">
    <property type="term" value="P:complement activation"/>
    <property type="evidence" value="ECO:0007669"/>
    <property type="project" value="InterPro"/>
</dbReference>
<dbReference type="InterPro" id="IPR047565">
    <property type="entry name" value="Alpha-macroglob_thiol-ester_cl"/>
</dbReference>
<gene>
    <name evidence="5" type="ORF">AB205_0043150</name>
</gene>
<evidence type="ECO:0000313" key="6">
    <source>
        <dbReference type="Proteomes" id="UP000228934"/>
    </source>
</evidence>
<dbReference type="PROSITE" id="PS01177">
    <property type="entry name" value="ANAPHYLATOXIN_1"/>
    <property type="match status" value="1"/>
</dbReference>
<accession>A0A2G9SG82</accession>
<dbReference type="Pfam" id="PF07703">
    <property type="entry name" value="A2M_BRD"/>
    <property type="match status" value="1"/>
</dbReference>
<sequence>EGIWKISCRFNEAPQEIFKTEFEVKEYVLPSFEVLLETPQNHYYVDDNEFTVTITANFLHGKPVEGSGYVMFGVIDNNEKKGLPDSLTNITLKDGKGEVKLQRYMITGRYFDLSHLIGKSLYVTATILTNAGSDMVEAEKTGIPVVNTAFKILFTKTSKYFKPSMPYLAKVRTKAVGIPDHRQTVGSLTVTAYKPSSESQNYLHIGLTATQVKPGENLQVQFYMKNANPSVQRSITHITYMILSKGRVIKLERVQRQPEQTIIAASTVITGEYIPSFRMVAYYVVPGSQNEIVSDSVWVDTTNSCIKQLELSQDTKNFVQDPQPGTRVVLKVTGEPGASVGMLALDKGVLVLNKKNRLSQNKVWGEVERSDLGCTPGGGIDSAGVFTDAGLAVESNLGLTSQIRNEWGCEESVRKKRSTANVARKNEKAQQFQDANLRKCCEDGMKENNMKYSCQKRSEYVLQQGECAKVFLECCKFIFEPQIRRGKPKRPTSGRPDIFRPGSNIIDSEKAGSLNTDNYEPMENFRSRSIFYESWLWKLERLPTRADSSGYASKTINANLPESITTWEFTAISLSPNSGICVAKPFEMLVKKSFFIDLRLPYSVVRNEQVEIRAILYSYIDKEIEAVVDLIYNEKMCSAATREGNFRQFVKIEPSGTLILPFVIVPLVTEDINIEIKASVKDYFYTDGVIKQLKVVPEGVKVLKSIQSVILDPQRSEGTPGVQVITINTLPPTDIVPNSEAQTYVSVKGSLLGETLENSIDGANLKHLITVPSGCGEQIMMSMTPTVIATRYLDTTNQWERLGVERRAEAIKNIEKGYIQQMTYRKPENSYSAFTNRPASTWLTAYVVKVFAMATRLMNVEKNILCGAMNWLLSEKQLPNGVFKEDAPVIHGEMVGGTGNTDPDASLTAFVLIALVEAKDFCQNEVIDLKSKLDKSSTYLVDRLKTLRNPYSICITSYALSLVEKLPDHSQLIKSSTGGTHWADYSSDLYMIEATSYGLLALLKNKQYLLVEPVAKWLIEQRFYGGGFGSTQVAYTMQVEG</sequence>
<keyword evidence="2" id="KW-0964">Secreted</keyword>
<dbReference type="Gene3D" id="1.20.50.70">
    <property type="match status" value="1"/>
</dbReference>
<dbReference type="SUPFAM" id="SSF47686">
    <property type="entry name" value="Anaphylotoxins (complement system)"/>
    <property type="match status" value="1"/>
</dbReference>
<dbReference type="Gene3D" id="2.60.40.10">
    <property type="entry name" value="Immunoglobulins"/>
    <property type="match status" value="1"/>
</dbReference>
<keyword evidence="3" id="KW-1015">Disulfide bond</keyword>
<dbReference type="PROSITE" id="PS00477">
    <property type="entry name" value="ALPHA_2_MACROGLOBULIN"/>
    <property type="match status" value="1"/>
</dbReference>
<dbReference type="Gene3D" id="2.60.120.1540">
    <property type="match status" value="1"/>
</dbReference>
<dbReference type="InterPro" id="IPR019742">
    <property type="entry name" value="MacrogloblnA2_CS"/>
</dbReference>
<dbReference type="Pfam" id="PF00207">
    <property type="entry name" value="A2M"/>
    <property type="match status" value="1"/>
</dbReference>
<dbReference type="Gene3D" id="2.20.130.20">
    <property type="match status" value="1"/>
</dbReference>
<dbReference type="InterPro" id="IPR013783">
    <property type="entry name" value="Ig-like_fold"/>
</dbReference>
<dbReference type="InterPro" id="IPR041555">
    <property type="entry name" value="MG3"/>
</dbReference>
<comment type="subcellular location">
    <subcellularLocation>
        <location evidence="1">Secreted</location>
    </subcellularLocation>
</comment>
<dbReference type="Gene3D" id="2.60.40.1940">
    <property type="match status" value="1"/>
</dbReference>
<dbReference type="InterPro" id="IPR000020">
    <property type="entry name" value="Anaphylatoxin/fibulin"/>
</dbReference>
<dbReference type="SMART" id="SM01419">
    <property type="entry name" value="Thiol-ester_cl"/>
    <property type="match status" value="1"/>
</dbReference>
<dbReference type="Pfam" id="PF01821">
    <property type="entry name" value="ANATO"/>
    <property type="match status" value="1"/>
</dbReference>
<evidence type="ECO:0000256" key="1">
    <source>
        <dbReference type="ARBA" id="ARBA00004613"/>
    </source>
</evidence>
<dbReference type="CDD" id="cd02896">
    <property type="entry name" value="complement_C3_C4_C5"/>
    <property type="match status" value="1"/>
</dbReference>
<dbReference type="InterPro" id="IPR011625">
    <property type="entry name" value="A2M_N_BRD"/>
</dbReference>
<dbReference type="SMART" id="SM01360">
    <property type="entry name" value="A2M"/>
    <property type="match status" value="1"/>
</dbReference>